<dbReference type="EMBL" id="ML119051">
    <property type="protein sequence ID" value="ROT43713.1"/>
    <property type="molecule type" value="Genomic_DNA"/>
</dbReference>
<sequence length="165" mass="19050">MRKRPHFSPSLRILWSLTPPHHCLPRAEWRTVSPSREQTRQTSCGSDMHCGSVIHQAKMRNATKMLPKSALADPSTTYVVVYECTLLVRSAGKENLSPNPTRRERMTGHLSDNDLTRFCSVMVMLAVWASSTLLFPPWSRVFFFYFFSFPFDSWSSFPPNPRRKP</sequence>
<dbReference type="GeneID" id="39583866"/>
<reference evidence="1 2" key="1">
    <citation type="journal article" date="2018" name="Mol. Ecol.">
        <title>The obligate alkalophilic soda-lake fungus Sodiomyces alkalinus has shifted to a protein diet.</title>
        <authorList>
            <person name="Grum-Grzhimaylo A.A."/>
            <person name="Falkoski D.L."/>
            <person name="van den Heuvel J."/>
            <person name="Valero-Jimenez C.A."/>
            <person name="Min B."/>
            <person name="Choi I.G."/>
            <person name="Lipzen A."/>
            <person name="Daum C.G."/>
            <person name="Aanen D.K."/>
            <person name="Tsang A."/>
            <person name="Henrissat B."/>
            <person name="Bilanenko E.N."/>
            <person name="de Vries R.P."/>
            <person name="van Kan J.A.L."/>
            <person name="Grigoriev I.V."/>
            <person name="Debets A.J.M."/>
        </authorList>
    </citation>
    <scope>NUCLEOTIDE SEQUENCE [LARGE SCALE GENOMIC DNA]</scope>
    <source>
        <strain evidence="1 2">F11</strain>
    </source>
</reference>
<protein>
    <submittedName>
        <fullName evidence="1">Uncharacterized protein</fullName>
    </submittedName>
</protein>
<name>A0A3N2QAC4_SODAK</name>
<evidence type="ECO:0000313" key="1">
    <source>
        <dbReference type="EMBL" id="ROT43713.1"/>
    </source>
</evidence>
<accession>A0A3N2QAC4</accession>
<dbReference type="Proteomes" id="UP000272025">
    <property type="component" value="Unassembled WGS sequence"/>
</dbReference>
<gene>
    <name evidence="1" type="ORF">SODALDRAFT_45540</name>
</gene>
<dbReference type="RefSeq" id="XP_028471519.1">
    <property type="nucleotide sequence ID" value="XM_028615389.1"/>
</dbReference>
<evidence type="ECO:0000313" key="2">
    <source>
        <dbReference type="Proteomes" id="UP000272025"/>
    </source>
</evidence>
<proteinExistence type="predicted"/>
<dbReference type="AlphaFoldDB" id="A0A3N2QAC4"/>
<keyword evidence="2" id="KW-1185">Reference proteome</keyword>
<organism evidence="1 2">
    <name type="scientific">Sodiomyces alkalinus (strain CBS 110278 / VKM F-3762 / F11)</name>
    <name type="common">Alkaliphilic filamentous fungus</name>
    <dbReference type="NCBI Taxonomy" id="1314773"/>
    <lineage>
        <taxon>Eukaryota</taxon>
        <taxon>Fungi</taxon>
        <taxon>Dikarya</taxon>
        <taxon>Ascomycota</taxon>
        <taxon>Pezizomycotina</taxon>
        <taxon>Sordariomycetes</taxon>
        <taxon>Hypocreomycetidae</taxon>
        <taxon>Glomerellales</taxon>
        <taxon>Plectosphaerellaceae</taxon>
        <taxon>Sodiomyces</taxon>
    </lineage>
</organism>